<protein>
    <submittedName>
        <fullName evidence="1">Uncharacterized protein</fullName>
    </submittedName>
</protein>
<proteinExistence type="predicted"/>
<gene>
    <name evidence="1" type="ORF">BpHYR1_017860</name>
</gene>
<name>A0A3M7QYL2_BRAPC</name>
<accession>A0A3M7QYL2</accession>
<reference evidence="1 2" key="1">
    <citation type="journal article" date="2018" name="Sci. Rep.">
        <title>Genomic signatures of local adaptation to the degree of environmental predictability in rotifers.</title>
        <authorList>
            <person name="Franch-Gras L."/>
            <person name="Hahn C."/>
            <person name="Garcia-Roger E.M."/>
            <person name="Carmona M.J."/>
            <person name="Serra M."/>
            <person name="Gomez A."/>
        </authorList>
    </citation>
    <scope>NUCLEOTIDE SEQUENCE [LARGE SCALE GENOMIC DNA]</scope>
    <source>
        <strain evidence="1">HYR1</strain>
    </source>
</reference>
<keyword evidence="2" id="KW-1185">Reference proteome</keyword>
<dbReference type="EMBL" id="REGN01004705">
    <property type="protein sequence ID" value="RNA16442.1"/>
    <property type="molecule type" value="Genomic_DNA"/>
</dbReference>
<evidence type="ECO:0000313" key="1">
    <source>
        <dbReference type="EMBL" id="RNA16442.1"/>
    </source>
</evidence>
<comment type="caution">
    <text evidence="1">The sequence shown here is derived from an EMBL/GenBank/DDBJ whole genome shotgun (WGS) entry which is preliminary data.</text>
</comment>
<evidence type="ECO:0000313" key="2">
    <source>
        <dbReference type="Proteomes" id="UP000276133"/>
    </source>
</evidence>
<dbReference type="AlphaFoldDB" id="A0A3M7QYL2"/>
<dbReference type="Proteomes" id="UP000276133">
    <property type="component" value="Unassembled WGS sequence"/>
</dbReference>
<organism evidence="1 2">
    <name type="scientific">Brachionus plicatilis</name>
    <name type="common">Marine rotifer</name>
    <name type="synonym">Brachionus muelleri</name>
    <dbReference type="NCBI Taxonomy" id="10195"/>
    <lineage>
        <taxon>Eukaryota</taxon>
        <taxon>Metazoa</taxon>
        <taxon>Spiralia</taxon>
        <taxon>Gnathifera</taxon>
        <taxon>Rotifera</taxon>
        <taxon>Eurotatoria</taxon>
        <taxon>Monogononta</taxon>
        <taxon>Pseudotrocha</taxon>
        <taxon>Ploima</taxon>
        <taxon>Brachionidae</taxon>
        <taxon>Brachionus</taxon>
    </lineage>
</organism>
<sequence length="142" mass="15204">MVKNFLKVVFENVLNRLVEVDFVVGQFKLVEVNVQAIGVLNDVSIESVGHLGRVSGRDQAGAGQIEAVEHVLSERQSGLFEHAVSVGAAGQVNHVSDVDHGRLASGAVGELFFVVVRAEHAHELSEGLIEPGLVLALARRVH</sequence>